<dbReference type="PANTHER" id="PTHR30536">
    <property type="entry name" value="ALTRONATE/GALACTARATE DEHYDRATASE"/>
    <property type="match status" value="1"/>
</dbReference>
<dbReference type="InterPro" id="IPR048332">
    <property type="entry name" value="GD_AH_C"/>
</dbReference>
<evidence type="ECO:0000259" key="4">
    <source>
        <dbReference type="SMART" id="SM00858"/>
    </source>
</evidence>
<comment type="caution">
    <text evidence="5">The sequence shown here is derived from an EMBL/GenBank/DDBJ whole genome shotgun (WGS) entry which is preliminary data.</text>
</comment>
<protein>
    <recommendedName>
        <fullName evidence="3">Galactarate dehydratase</fullName>
        <ecNumber evidence="3">4.2.1.42</ecNumber>
    </recommendedName>
</protein>
<dbReference type="InterPro" id="IPR017654">
    <property type="entry name" value="GarD-like"/>
</dbReference>
<dbReference type="RefSeq" id="WP_131300864.1">
    <property type="nucleotide sequence ID" value="NZ_JBHLST010000117.1"/>
</dbReference>
<dbReference type="InterPro" id="IPR052172">
    <property type="entry name" value="UxaA_altronate/galactarate_dh"/>
</dbReference>
<accession>A0A4R1PRD7</accession>
<dbReference type="Pfam" id="PF08666">
    <property type="entry name" value="SAF"/>
    <property type="match status" value="1"/>
</dbReference>
<evidence type="ECO:0000313" key="6">
    <source>
        <dbReference type="Proteomes" id="UP000295169"/>
    </source>
</evidence>
<sequence length="517" mass="55578">MLIEHQDSPRYIRLHADDNVGVVVNDQGVAAGSRFTDGLTAIEHIPQSHKVALADLAEGAEVVRYGQVIGYALQPIPRGSWVTETHLRMPEPPALDNLPRATQAAAPVEPLEGYTFEGFRNPDGSVGTRNLLGVSTTVQCVAGVLEHCVERARKELLPKYPNVDDVIALTHSYGCGVAINAPDAVIPIRTLFNLARNPNLGGQALVIGLGCEKLQPVQLMPGDALTSGMSEQQWLYRLQESGNGFAGMVEQILGLIEARLKVLDARRRETCSASELVVGMQCGGSDAFSGITANPALGVAADLLVRAGATVMFSENTEVRDGIHLLTPRAATPEVADALIREMDWYDRYLERGMADRSANTTPGNKKGGLNNIVEKAMGSIAKSGSSPIVGVVAPGEKVRGRGLQFCATPASDFICGTLQLAAGMNLHIFTTGRGTPYGLAMVPVIKVATRTELAERWPDLIDVDAGQVTSGRLSLEELGWEIFQLYLDVASGRQRTWAERHRLHNDLVLFNPAPVT</sequence>
<dbReference type="Pfam" id="PF04295">
    <property type="entry name" value="GD_AH_second"/>
    <property type="match status" value="1"/>
</dbReference>
<dbReference type="Pfam" id="PF20629">
    <property type="entry name" value="GD_AH_C"/>
    <property type="match status" value="1"/>
</dbReference>
<reference evidence="5 6" key="1">
    <citation type="submission" date="2019-03" db="EMBL/GenBank/DDBJ databases">
        <title>Genomic Encyclopedia of Type Strains, Phase IV (KMG-IV): sequencing the most valuable type-strain genomes for metagenomic binning, comparative biology and taxonomic classification.</title>
        <authorList>
            <person name="Goeker M."/>
        </authorList>
    </citation>
    <scope>NUCLEOTIDE SEQUENCE [LARGE SCALE GENOMIC DNA]</scope>
    <source>
        <strain evidence="5 6">DSM 2286</strain>
    </source>
</reference>
<dbReference type="EMBL" id="SMMU01000004">
    <property type="protein sequence ID" value="TCL33501.1"/>
    <property type="molecule type" value="Genomic_DNA"/>
</dbReference>
<dbReference type="GO" id="GO:0008867">
    <property type="term" value="F:galactarate dehydratase activity"/>
    <property type="evidence" value="ECO:0007669"/>
    <property type="project" value="UniProtKB-UniRule"/>
</dbReference>
<evidence type="ECO:0000256" key="2">
    <source>
        <dbReference type="ARBA" id="ARBA00023239"/>
    </source>
</evidence>
<organism evidence="5 6">
    <name type="scientific">Azotobacter chroococcum</name>
    <dbReference type="NCBI Taxonomy" id="353"/>
    <lineage>
        <taxon>Bacteria</taxon>
        <taxon>Pseudomonadati</taxon>
        <taxon>Pseudomonadota</taxon>
        <taxon>Gammaproteobacteria</taxon>
        <taxon>Pseudomonadales</taxon>
        <taxon>Pseudomonadaceae</taxon>
        <taxon>Azotobacter</taxon>
    </lineage>
</organism>
<dbReference type="EC" id="4.2.1.42" evidence="3"/>
<dbReference type="CDD" id="cd11613">
    <property type="entry name" value="SAF_AH_GD"/>
    <property type="match status" value="1"/>
</dbReference>
<dbReference type="InterPro" id="IPR007392">
    <property type="entry name" value="GD_AH_second"/>
</dbReference>
<dbReference type="SMART" id="SM00858">
    <property type="entry name" value="SAF"/>
    <property type="match status" value="1"/>
</dbReference>
<dbReference type="InterPro" id="IPR044144">
    <property type="entry name" value="SAF_UxaA/GarD"/>
</dbReference>
<name>A0A4R1PRD7_9GAMM</name>
<evidence type="ECO:0000256" key="3">
    <source>
        <dbReference type="NCBIfam" id="TIGR03248"/>
    </source>
</evidence>
<dbReference type="AlphaFoldDB" id="A0A4R1PRD7"/>
<dbReference type="GO" id="GO:0019698">
    <property type="term" value="P:D-galacturonate catabolic process"/>
    <property type="evidence" value="ECO:0007669"/>
    <property type="project" value="TreeGrafter"/>
</dbReference>
<feature type="domain" description="SAF" evidence="4">
    <location>
        <begin position="18"/>
        <end position="88"/>
    </location>
</feature>
<proteinExistence type="inferred from homology"/>
<dbReference type="InterPro" id="IPR013974">
    <property type="entry name" value="SAF"/>
</dbReference>
<keyword evidence="2" id="KW-0456">Lyase</keyword>
<evidence type="ECO:0000313" key="5">
    <source>
        <dbReference type="EMBL" id="TCL33501.1"/>
    </source>
</evidence>
<evidence type="ECO:0000256" key="1">
    <source>
        <dbReference type="ARBA" id="ARBA00010986"/>
    </source>
</evidence>
<comment type="similarity">
    <text evidence="1">Belongs to the UxaA family.</text>
</comment>
<gene>
    <name evidence="5" type="ORF">EV691_104176</name>
</gene>
<dbReference type="NCBIfam" id="TIGR03248">
    <property type="entry name" value="galactar-dH20"/>
    <property type="match status" value="1"/>
</dbReference>
<dbReference type="PANTHER" id="PTHR30536:SF1">
    <property type="entry name" value="GALACTARATE DEHYDRATASE (L-THREO-FORMING)"/>
    <property type="match status" value="1"/>
</dbReference>
<dbReference type="Proteomes" id="UP000295169">
    <property type="component" value="Unassembled WGS sequence"/>
</dbReference>
<dbReference type="Gene3D" id="2.30.130.110">
    <property type="match status" value="1"/>
</dbReference>
<dbReference type="GO" id="GO:0046392">
    <property type="term" value="P:galactarate catabolic process"/>
    <property type="evidence" value="ECO:0007669"/>
    <property type="project" value="UniProtKB-UniRule"/>
</dbReference>